<evidence type="ECO:0000313" key="3">
    <source>
        <dbReference type="Proteomes" id="UP000265520"/>
    </source>
</evidence>
<accession>A0A392N203</accession>
<comment type="caution">
    <text evidence="2">The sequence shown here is derived from an EMBL/GenBank/DDBJ whole genome shotgun (WGS) entry which is preliminary data.</text>
</comment>
<sequence length="121" mass="13948">MTTFGLPCAWSLAKTIKEGKSICLSEIHTHWKRISFDDVDVIKEGRPDLYLLPEWDVIQMKEQFRQLANPETTSMCPPPNKVNVKGAKKWPRYSQEERSTKCSPSFFEHMDSLHPDTPVSP</sequence>
<evidence type="ECO:0000256" key="1">
    <source>
        <dbReference type="SAM" id="MobiDB-lite"/>
    </source>
</evidence>
<organism evidence="2 3">
    <name type="scientific">Trifolium medium</name>
    <dbReference type="NCBI Taxonomy" id="97028"/>
    <lineage>
        <taxon>Eukaryota</taxon>
        <taxon>Viridiplantae</taxon>
        <taxon>Streptophyta</taxon>
        <taxon>Embryophyta</taxon>
        <taxon>Tracheophyta</taxon>
        <taxon>Spermatophyta</taxon>
        <taxon>Magnoliopsida</taxon>
        <taxon>eudicotyledons</taxon>
        <taxon>Gunneridae</taxon>
        <taxon>Pentapetalae</taxon>
        <taxon>rosids</taxon>
        <taxon>fabids</taxon>
        <taxon>Fabales</taxon>
        <taxon>Fabaceae</taxon>
        <taxon>Papilionoideae</taxon>
        <taxon>50 kb inversion clade</taxon>
        <taxon>NPAAA clade</taxon>
        <taxon>Hologalegina</taxon>
        <taxon>IRL clade</taxon>
        <taxon>Trifolieae</taxon>
        <taxon>Trifolium</taxon>
    </lineage>
</organism>
<protein>
    <submittedName>
        <fullName evidence="2">Otubain</fullName>
    </submittedName>
</protein>
<evidence type="ECO:0000313" key="2">
    <source>
        <dbReference type="EMBL" id="MCH93840.1"/>
    </source>
</evidence>
<keyword evidence="3" id="KW-1185">Reference proteome</keyword>
<name>A0A392N203_9FABA</name>
<proteinExistence type="predicted"/>
<feature type="region of interest" description="Disordered" evidence="1">
    <location>
        <begin position="88"/>
        <end position="121"/>
    </location>
</feature>
<dbReference type="EMBL" id="LXQA010025896">
    <property type="protein sequence ID" value="MCH93840.1"/>
    <property type="molecule type" value="Genomic_DNA"/>
</dbReference>
<dbReference type="Proteomes" id="UP000265520">
    <property type="component" value="Unassembled WGS sequence"/>
</dbReference>
<dbReference type="AlphaFoldDB" id="A0A392N203"/>
<reference evidence="2 3" key="1">
    <citation type="journal article" date="2018" name="Front. Plant Sci.">
        <title>Red Clover (Trifolium pratense) and Zigzag Clover (T. medium) - A Picture of Genomic Similarities and Differences.</title>
        <authorList>
            <person name="Dluhosova J."/>
            <person name="Istvanek J."/>
            <person name="Nedelnik J."/>
            <person name="Repkova J."/>
        </authorList>
    </citation>
    <scope>NUCLEOTIDE SEQUENCE [LARGE SCALE GENOMIC DNA]</scope>
    <source>
        <strain evidence="3">cv. 10/8</strain>
        <tissue evidence="2">Leaf</tissue>
    </source>
</reference>